<reference evidence="3" key="3">
    <citation type="submission" date="2015-06" db="UniProtKB">
        <authorList>
            <consortium name="EnsemblPlants"/>
        </authorList>
    </citation>
    <scope>IDENTIFICATION</scope>
    <source>
        <strain evidence="3">cv. Jemalong A17</strain>
    </source>
</reference>
<dbReference type="Proteomes" id="UP000002051">
    <property type="component" value="Unassembled WGS sequence"/>
</dbReference>
<reference evidence="2 4" key="1">
    <citation type="journal article" date="2011" name="Nature">
        <title>The Medicago genome provides insight into the evolution of rhizobial symbioses.</title>
        <authorList>
            <person name="Young N.D."/>
            <person name="Debelle F."/>
            <person name="Oldroyd G.E."/>
            <person name="Geurts R."/>
            <person name="Cannon S.B."/>
            <person name="Udvardi M.K."/>
            <person name="Benedito V.A."/>
            <person name="Mayer K.F."/>
            <person name="Gouzy J."/>
            <person name="Schoof H."/>
            <person name="Van de Peer Y."/>
            <person name="Proost S."/>
            <person name="Cook D.R."/>
            <person name="Meyers B.C."/>
            <person name="Spannagl M."/>
            <person name="Cheung F."/>
            <person name="De Mita S."/>
            <person name="Krishnakumar V."/>
            <person name="Gundlach H."/>
            <person name="Zhou S."/>
            <person name="Mudge J."/>
            <person name="Bharti A.K."/>
            <person name="Murray J.D."/>
            <person name="Naoumkina M.A."/>
            <person name="Rosen B."/>
            <person name="Silverstein K.A."/>
            <person name="Tang H."/>
            <person name="Rombauts S."/>
            <person name="Zhao P.X."/>
            <person name="Zhou P."/>
            <person name="Barbe V."/>
            <person name="Bardou P."/>
            <person name="Bechner M."/>
            <person name="Bellec A."/>
            <person name="Berger A."/>
            <person name="Berges H."/>
            <person name="Bidwell S."/>
            <person name="Bisseling T."/>
            <person name="Choisne N."/>
            <person name="Couloux A."/>
            <person name="Denny R."/>
            <person name="Deshpande S."/>
            <person name="Dai X."/>
            <person name="Doyle J.J."/>
            <person name="Dudez A.M."/>
            <person name="Farmer A.D."/>
            <person name="Fouteau S."/>
            <person name="Franken C."/>
            <person name="Gibelin C."/>
            <person name="Gish J."/>
            <person name="Goldstein S."/>
            <person name="Gonzalez A.J."/>
            <person name="Green P.J."/>
            <person name="Hallab A."/>
            <person name="Hartog M."/>
            <person name="Hua A."/>
            <person name="Humphray S.J."/>
            <person name="Jeong D.H."/>
            <person name="Jing Y."/>
            <person name="Jocker A."/>
            <person name="Kenton S.M."/>
            <person name="Kim D.J."/>
            <person name="Klee K."/>
            <person name="Lai H."/>
            <person name="Lang C."/>
            <person name="Lin S."/>
            <person name="Macmil S.L."/>
            <person name="Magdelenat G."/>
            <person name="Matthews L."/>
            <person name="McCorrison J."/>
            <person name="Monaghan E.L."/>
            <person name="Mun J.H."/>
            <person name="Najar F.Z."/>
            <person name="Nicholson C."/>
            <person name="Noirot C."/>
            <person name="O'Bleness M."/>
            <person name="Paule C.R."/>
            <person name="Poulain J."/>
            <person name="Prion F."/>
            <person name="Qin B."/>
            <person name="Qu C."/>
            <person name="Retzel E.F."/>
            <person name="Riddle C."/>
            <person name="Sallet E."/>
            <person name="Samain S."/>
            <person name="Samson N."/>
            <person name="Sanders I."/>
            <person name="Saurat O."/>
            <person name="Scarpelli C."/>
            <person name="Schiex T."/>
            <person name="Segurens B."/>
            <person name="Severin A.J."/>
            <person name="Sherrier D.J."/>
            <person name="Shi R."/>
            <person name="Sims S."/>
            <person name="Singer S.R."/>
            <person name="Sinharoy S."/>
            <person name="Sterck L."/>
            <person name="Viollet A."/>
            <person name="Wang B.B."/>
            <person name="Wang K."/>
            <person name="Wang M."/>
            <person name="Wang X."/>
            <person name="Warfsmann J."/>
            <person name="Weissenbach J."/>
            <person name="White D.D."/>
            <person name="White J.D."/>
            <person name="Wiley G.B."/>
            <person name="Wincker P."/>
            <person name="Xing Y."/>
            <person name="Yang L."/>
            <person name="Yao Z."/>
            <person name="Ying F."/>
            <person name="Zhai J."/>
            <person name="Zhou L."/>
            <person name="Zuber A."/>
            <person name="Denarie J."/>
            <person name="Dixon R.A."/>
            <person name="May G.D."/>
            <person name="Schwartz D.C."/>
            <person name="Rogers J."/>
            <person name="Quetier F."/>
            <person name="Town C.D."/>
            <person name="Roe B.A."/>
        </authorList>
    </citation>
    <scope>NUCLEOTIDE SEQUENCE [LARGE SCALE GENOMIC DNA]</scope>
    <source>
        <strain evidence="2">A17</strain>
        <strain evidence="3 4">cv. Jemalong A17</strain>
    </source>
</reference>
<evidence type="ECO:0000313" key="3">
    <source>
        <dbReference type="EnsemblPlants" id="KEH15529"/>
    </source>
</evidence>
<sequence length="282" mass="31787">MAHMNRIANPEELVGNLRERKTAQRADGPQSTRRAVAAYFFGLDLFDAGPLRCARSDAATSFSFFVDFGSRKILPASDAAFFPVAMVIARCGGTLKFCRPGRGCTYHLYPDATAQETSRLLNDGYNELAKMTIASHNKGWKEFSASSWADYMAFHRRWREQLIVEHFKLIRYFGKHMADDLIHVDEIDLHPVSNLSSPNPCMPSGGKGDLDIAKLAYVTECTTRMAAVTQDVIDDGITHKTDDSIMSSIQEHSRQENFESRLLEDYEKSTVRYLRVLDDTLT</sequence>
<protein>
    <submittedName>
        <fullName evidence="2 3">Uncharacterized protein</fullName>
    </submittedName>
</protein>
<dbReference type="EnsemblPlants" id="KEH15529">
    <property type="protein sequence ID" value="KEH15529"/>
    <property type="gene ID" value="MTR_0875s0020"/>
</dbReference>
<reference evidence="2 4" key="2">
    <citation type="journal article" date="2014" name="BMC Genomics">
        <title>An improved genome release (version Mt4.0) for the model legume Medicago truncatula.</title>
        <authorList>
            <person name="Tang H."/>
            <person name="Krishnakumar V."/>
            <person name="Bidwell S."/>
            <person name="Rosen B."/>
            <person name="Chan A."/>
            <person name="Zhou S."/>
            <person name="Gentzbittel L."/>
            <person name="Childs K.L."/>
            <person name="Yandell M."/>
            <person name="Gundlach H."/>
            <person name="Mayer K.F."/>
            <person name="Schwartz D.C."/>
            <person name="Town C.D."/>
        </authorList>
    </citation>
    <scope>GENOME REANNOTATION</scope>
    <source>
        <strain evidence="2">A17</strain>
        <strain evidence="3 4">cv. Jemalong A17</strain>
    </source>
</reference>
<feature type="region of interest" description="Disordered" evidence="1">
    <location>
        <begin position="1"/>
        <end position="30"/>
    </location>
</feature>
<organism evidence="2 4">
    <name type="scientific">Medicago truncatula</name>
    <name type="common">Barrel medic</name>
    <name type="synonym">Medicago tribuloides</name>
    <dbReference type="NCBI Taxonomy" id="3880"/>
    <lineage>
        <taxon>Eukaryota</taxon>
        <taxon>Viridiplantae</taxon>
        <taxon>Streptophyta</taxon>
        <taxon>Embryophyta</taxon>
        <taxon>Tracheophyta</taxon>
        <taxon>Spermatophyta</taxon>
        <taxon>Magnoliopsida</taxon>
        <taxon>eudicotyledons</taxon>
        <taxon>Gunneridae</taxon>
        <taxon>Pentapetalae</taxon>
        <taxon>rosids</taxon>
        <taxon>fabids</taxon>
        <taxon>Fabales</taxon>
        <taxon>Fabaceae</taxon>
        <taxon>Papilionoideae</taxon>
        <taxon>50 kb inversion clade</taxon>
        <taxon>NPAAA clade</taxon>
        <taxon>Hologalegina</taxon>
        <taxon>IRL clade</taxon>
        <taxon>Trifolieae</taxon>
        <taxon>Medicago</taxon>
    </lineage>
</organism>
<proteinExistence type="predicted"/>
<evidence type="ECO:0000313" key="2">
    <source>
        <dbReference type="EMBL" id="KEH15529.1"/>
    </source>
</evidence>
<evidence type="ECO:0000256" key="1">
    <source>
        <dbReference type="SAM" id="MobiDB-lite"/>
    </source>
</evidence>
<name>A0A072TDA4_MEDTR</name>
<gene>
    <name evidence="2" type="ORF">MTR_0875s0020</name>
</gene>
<dbReference type="HOGENOM" id="CLU_988211_0_0_1"/>
<keyword evidence="4" id="KW-1185">Reference proteome</keyword>
<dbReference type="AlphaFoldDB" id="A0A072TDA4"/>
<dbReference type="EMBL" id="KL403599">
    <property type="protein sequence ID" value="KEH15529.1"/>
    <property type="molecule type" value="Genomic_DNA"/>
</dbReference>
<accession>A0A072TDA4</accession>
<evidence type="ECO:0000313" key="4">
    <source>
        <dbReference type="Proteomes" id="UP000002051"/>
    </source>
</evidence>